<evidence type="ECO:0000313" key="4">
    <source>
        <dbReference type="EMBL" id="CAF3961118.1"/>
    </source>
</evidence>
<dbReference type="OrthoDB" id="9975664at2759"/>
<feature type="chain" id="PRO_5035686526" evidence="1">
    <location>
        <begin position="20"/>
        <end position="166"/>
    </location>
</feature>
<dbReference type="Proteomes" id="UP000663891">
    <property type="component" value="Unassembled WGS sequence"/>
</dbReference>
<name>A0A815EFB9_9BILA</name>
<evidence type="ECO:0000313" key="3">
    <source>
        <dbReference type="EMBL" id="CAF1310646.1"/>
    </source>
</evidence>
<dbReference type="EMBL" id="CAJOAY010002547">
    <property type="protein sequence ID" value="CAF3961118.1"/>
    <property type="molecule type" value="Genomic_DNA"/>
</dbReference>
<dbReference type="Proteomes" id="UP000663881">
    <property type="component" value="Unassembled WGS sequence"/>
</dbReference>
<dbReference type="Proteomes" id="UP000663845">
    <property type="component" value="Unassembled WGS sequence"/>
</dbReference>
<dbReference type="EMBL" id="CAJNOG010000599">
    <property type="protein sequence ID" value="CAF1310646.1"/>
    <property type="molecule type" value="Genomic_DNA"/>
</dbReference>
<dbReference type="EMBL" id="CAJNON010000130">
    <property type="protein sequence ID" value="CAF1009057.1"/>
    <property type="molecule type" value="Genomic_DNA"/>
</dbReference>
<feature type="signal peptide" evidence="1">
    <location>
        <begin position="1"/>
        <end position="19"/>
    </location>
</feature>
<reference evidence="3" key="1">
    <citation type="submission" date="2021-02" db="EMBL/GenBank/DDBJ databases">
        <authorList>
            <person name="Nowell W R."/>
        </authorList>
    </citation>
    <scope>NUCLEOTIDE SEQUENCE</scope>
</reference>
<evidence type="ECO:0000313" key="5">
    <source>
        <dbReference type="Proteomes" id="UP000663845"/>
    </source>
</evidence>
<proteinExistence type="predicted"/>
<organism evidence="3 5">
    <name type="scientific">Adineta steineri</name>
    <dbReference type="NCBI Taxonomy" id="433720"/>
    <lineage>
        <taxon>Eukaryota</taxon>
        <taxon>Metazoa</taxon>
        <taxon>Spiralia</taxon>
        <taxon>Gnathifera</taxon>
        <taxon>Rotifera</taxon>
        <taxon>Eurotatoria</taxon>
        <taxon>Bdelloidea</taxon>
        <taxon>Adinetida</taxon>
        <taxon>Adinetidae</taxon>
        <taxon>Adineta</taxon>
    </lineage>
</organism>
<accession>A0A815EFB9</accession>
<protein>
    <submittedName>
        <fullName evidence="3">Uncharacterized protein</fullName>
    </submittedName>
</protein>
<evidence type="ECO:0000313" key="2">
    <source>
        <dbReference type="EMBL" id="CAF1009057.1"/>
    </source>
</evidence>
<evidence type="ECO:0000256" key="1">
    <source>
        <dbReference type="SAM" id="SignalP"/>
    </source>
</evidence>
<keyword evidence="1" id="KW-0732">Signal</keyword>
<comment type="caution">
    <text evidence="3">The sequence shown here is derived from an EMBL/GenBank/DDBJ whole genome shotgun (WGS) entry which is preliminary data.</text>
</comment>
<gene>
    <name evidence="3" type="ORF">JYZ213_LOCUS32835</name>
    <name evidence="4" type="ORF">OKA104_LOCUS27540</name>
    <name evidence="2" type="ORF">VCS650_LOCUS15159</name>
</gene>
<dbReference type="AlphaFoldDB" id="A0A815EFB9"/>
<sequence>MYSIISILIFILFYNITVSSECESNATLWTYYPCSFIITPISFNCQHITINSSIDQCTNREMTFFWHFPFGNMTLTLQSDQNRPFLLRLSKPSLSSNKLIKNIYHLVHNKTSEEQLVFNNDGNAIITLYSDRYNQCSMKFETINPNLFDYGTFIRMTVSTDPSKNL</sequence>